<dbReference type="GO" id="GO:0032259">
    <property type="term" value="P:methylation"/>
    <property type="evidence" value="ECO:0007669"/>
    <property type="project" value="UniProtKB-KW"/>
</dbReference>
<sequence>MGIIEVLIGDTRLTIYERNDTQDAVPGRAITGSWLWESVVYLSEWISAALVANRVTIYGSTVLELGAGTGLPGLFTAAKGASRVILTDVGSLVPSLCANMEANGLEDLVKVII</sequence>
<dbReference type="AlphaFoldDB" id="A0A833R695"/>
<dbReference type="InterPro" id="IPR029063">
    <property type="entry name" value="SAM-dependent_MTases_sf"/>
</dbReference>
<keyword evidence="1" id="KW-0489">Methyltransferase</keyword>
<dbReference type="PANTHER" id="PTHR14614">
    <property type="entry name" value="HEPATOCELLULAR CARCINOMA-ASSOCIATED ANTIGEN"/>
    <property type="match status" value="1"/>
</dbReference>
<name>A0A833R695_9POAL</name>
<evidence type="ECO:0000313" key="1">
    <source>
        <dbReference type="EMBL" id="KAF3339025.1"/>
    </source>
</evidence>
<reference evidence="1" key="1">
    <citation type="submission" date="2020-01" db="EMBL/GenBank/DDBJ databases">
        <title>Genome sequence of Kobresia littledalei, the first chromosome-level genome in the family Cyperaceae.</title>
        <authorList>
            <person name="Qu G."/>
        </authorList>
    </citation>
    <scope>NUCLEOTIDE SEQUENCE</scope>
    <source>
        <strain evidence="1">C.B.Clarke</strain>
        <tissue evidence="1">Leaf</tissue>
    </source>
</reference>
<dbReference type="InterPro" id="IPR019410">
    <property type="entry name" value="Methyltransf_16"/>
</dbReference>
<dbReference type="Gene3D" id="3.40.50.150">
    <property type="entry name" value="Vaccinia Virus protein VP39"/>
    <property type="match status" value="1"/>
</dbReference>
<dbReference type="Pfam" id="PF10294">
    <property type="entry name" value="Methyltransf_16"/>
    <property type="match status" value="1"/>
</dbReference>
<keyword evidence="2" id="KW-1185">Reference proteome</keyword>
<dbReference type="GO" id="GO:0008168">
    <property type="term" value="F:methyltransferase activity"/>
    <property type="evidence" value="ECO:0007669"/>
    <property type="project" value="UniProtKB-KW"/>
</dbReference>
<comment type="caution">
    <text evidence="1">The sequence shown here is derived from an EMBL/GenBank/DDBJ whole genome shotgun (WGS) entry which is preliminary data.</text>
</comment>
<evidence type="ECO:0000313" key="2">
    <source>
        <dbReference type="Proteomes" id="UP000623129"/>
    </source>
</evidence>
<dbReference type="PANTHER" id="PTHR14614:SF123">
    <property type="entry name" value="OS04G0645500 PROTEIN"/>
    <property type="match status" value="1"/>
</dbReference>
<dbReference type="SUPFAM" id="SSF53335">
    <property type="entry name" value="S-adenosyl-L-methionine-dependent methyltransferases"/>
    <property type="match status" value="1"/>
</dbReference>
<accession>A0A833R695</accession>
<keyword evidence="1" id="KW-0808">Transferase</keyword>
<proteinExistence type="predicted"/>
<dbReference type="Proteomes" id="UP000623129">
    <property type="component" value="Unassembled WGS sequence"/>
</dbReference>
<protein>
    <submittedName>
        <fullName evidence="1">Protein N-lysine methyltransferase METTL21A-like protein</fullName>
    </submittedName>
</protein>
<dbReference type="EMBL" id="SWLB01000004">
    <property type="protein sequence ID" value="KAF3339025.1"/>
    <property type="molecule type" value="Genomic_DNA"/>
</dbReference>
<organism evidence="1 2">
    <name type="scientific">Carex littledalei</name>
    <dbReference type="NCBI Taxonomy" id="544730"/>
    <lineage>
        <taxon>Eukaryota</taxon>
        <taxon>Viridiplantae</taxon>
        <taxon>Streptophyta</taxon>
        <taxon>Embryophyta</taxon>
        <taxon>Tracheophyta</taxon>
        <taxon>Spermatophyta</taxon>
        <taxon>Magnoliopsida</taxon>
        <taxon>Liliopsida</taxon>
        <taxon>Poales</taxon>
        <taxon>Cyperaceae</taxon>
        <taxon>Cyperoideae</taxon>
        <taxon>Cariceae</taxon>
        <taxon>Carex</taxon>
        <taxon>Carex subgen. Euthyceras</taxon>
    </lineage>
</organism>
<gene>
    <name evidence="1" type="ORF">FCM35_KLT16496</name>
</gene>
<dbReference type="OrthoDB" id="413520at2759"/>